<evidence type="ECO:0000256" key="3">
    <source>
        <dbReference type="ARBA" id="ARBA00010447"/>
    </source>
</evidence>
<dbReference type="Proteomes" id="UP000281985">
    <property type="component" value="Unassembled WGS sequence"/>
</dbReference>
<dbReference type="OrthoDB" id="9804366at2"/>
<dbReference type="EC" id="2.8.1.7" evidence="4"/>
<evidence type="ECO:0000256" key="7">
    <source>
        <dbReference type="ARBA" id="ARBA00022898"/>
    </source>
</evidence>
<keyword evidence="11" id="KW-1185">Reference proteome</keyword>
<evidence type="ECO:0000256" key="1">
    <source>
        <dbReference type="ARBA" id="ARBA00001933"/>
    </source>
</evidence>
<reference evidence="10 11" key="1">
    <citation type="submission" date="2018-10" db="EMBL/GenBank/DDBJ databases">
        <title>Dokdonia luteus sp. nov., isolated from sea water.</title>
        <authorList>
            <person name="Zhou L.Y."/>
            <person name="Du Z.J."/>
        </authorList>
    </citation>
    <scope>NUCLEOTIDE SEQUENCE [LARGE SCALE GENOMIC DNA]</scope>
    <source>
        <strain evidence="10 11">SH27</strain>
    </source>
</reference>
<dbReference type="Pfam" id="PF00266">
    <property type="entry name" value="Aminotran_5"/>
    <property type="match status" value="1"/>
</dbReference>
<keyword evidence="7" id="KW-0663">Pyridoxal phosphate</keyword>
<dbReference type="RefSeq" id="WP_121916318.1">
    <property type="nucleotide sequence ID" value="NZ_REFV01000002.1"/>
</dbReference>
<evidence type="ECO:0000313" key="10">
    <source>
        <dbReference type="EMBL" id="RMB63515.1"/>
    </source>
</evidence>
<keyword evidence="6" id="KW-0808">Transferase</keyword>
<dbReference type="PANTHER" id="PTHR43586">
    <property type="entry name" value="CYSTEINE DESULFURASE"/>
    <property type="match status" value="1"/>
</dbReference>
<dbReference type="GO" id="GO:0031071">
    <property type="term" value="F:cysteine desulfurase activity"/>
    <property type="evidence" value="ECO:0007669"/>
    <property type="project" value="UniProtKB-EC"/>
</dbReference>
<comment type="function">
    <text evidence="2">Catalyzes the removal of elemental sulfur and selenium atoms from L-cysteine, L-cystine, L-selenocysteine, and L-selenocystine to produce L-alanine.</text>
</comment>
<evidence type="ECO:0000256" key="2">
    <source>
        <dbReference type="ARBA" id="ARBA00002824"/>
    </source>
</evidence>
<dbReference type="Gene3D" id="3.90.1150.10">
    <property type="entry name" value="Aspartate Aminotransferase, domain 1"/>
    <property type="match status" value="1"/>
</dbReference>
<name>A0A3M0GF22_9FLAO</name>
<dbReference type="EMBL" id="REFV01000002">
    <property type="protein sequence ID" value="RMB63515.1"/>
    <property type="molecule type" value="Genomic_DNA"/>
</dbReference>
<comment type="catalytic activity">
    <reaction evidence="8">
        <text>(sulfur carrier)-H + L-cysteine = (sulfur carrier)-SH + L-alanine</text>
        <dbReference type="Rhea" id="RHEA:43892"/>
        <dbReference type="Rhea" id="RHEA-COMP:14737"/>
        <dbReference type="Rhea" id="RHEA-COMP:14739"/>
        <dbReference type="ChEBI" id="CHEBI:29917"/>
        <dbReference type="ChEBI" id="CHEBI:35235"/>
        <dbReference type="ChEBI" id="CHEBI:57972"/>
        <dbReference type="ChEBI" id="CHEBI:64428"/>
        <dbReference type="EC" id="2.8.1.7"/>
    </reaction>
</comment>
<dbReference type="NCBIfam" id="TIGR01979">
    <property type="entry name" value="sufS"/>
    <property type="match status" value="1"/>
</dbReference>
<evidence type="ECO:0000256" key="8">
    <source>
        <dbReference type="ARBA" id="ARBA00050776"/>
    </source>
</evidence>
<organism evidence="10 11">
    <name type="scientific">Dokdonia sinensis</name>
    <dbReference type="NCBI Taxonomy" id="2479847"/>
    <lineage>
        <taxon>Bacteria</taxon>
        <taxon>Pseudomonadati</taxon>
        <taxon>Bacteroidota</taxon>
        <taxon>Flavobacteriia</taxon>
        <taxon>Flavobacteriales</taxon>
        <taxon>Flavobacteriaceae</taxon>
        <taxon>Dokdonia</taxon>
    </lineage>
</organism>
<comment type="similarity">
    <text evidence="3">Belongs to the class-V pyridoxal-phosphate-dependent aminotransferase family. Csd subfamily.</text>
</comment>
<dbReference type="PANTHER" id="PTHR43586:SF8">
    <property type="entry name" value="CYSTEINE DESULFURASE 1, CHLOROPLASTIC"/>
    <property type="match status" value="1"/>
</dbReference>
<sequence>MLDIKKIRKDFPILKREVNGQPLIYFDNAATSQTPQVVIDAIVDYYSNYNANIHRGVHALSQEATDKYEQARIKIQKHFNAAQPYEIIFTSGTTHAINLVASGFASILKKGEEVLVSALEHHSNIVPWQMLCEKTGAVLKVIPQTESGELDMDAFAKAVTPNLKLVFVNHVSNALGTVNPIEHIIAEAHKVGAAALIDGAQATPHIKPDVQALNADFYVTSAHKICGPTGVGILYGKEEWLTKLPPYQGGGEMIDQVSFEKTTYAGLPHKFEAGTPNICGGIATGVALDYMNGLGFDNIASYEEELLQYATKQLLEIEGLKIYGTSAKKTAVISFNVGAIHPYDIGTILDKMGIAVRTGHHCAQPIMDYYKIPGTVRASFSFYNTKEEIDTFVNGLKRAVGMLS</sequence>
<dbReference type="SUPFAM" id="SSF53383">
    <property type="entry name" value="PLP-dependent transferases"/>
    <property type="match status" value="1"/>
</dbReference>
<evidence type="ECO:0000313" key="11">
    <source>
        <dbReference type="Proteomes" id="UP000281985"/>
    </source>
</evidence>
<dbReference type="InterPro" id="IPR015422">
    <property type="entry name" value="PyrdxlP-dep_Trfase_small"/>
</dbReference>
<comment type="cofactor">
    <cofactor evidence="1">
        <name>pyridoxal 5'-phosphate</name>
        <dbReference type="ChEBI" id="CHEBI:597326"/>
    </cofactor>
</comment>
<dbReference type="AlphaFoldDB" id="A0A3M0GF22"/>
<dbReference type="GO" id="GO:0006534">
    <property type="term" value="P:cysteine metabolic process"/>
    <property type="evidence" value="ECO:0007669"/>
    <property type="project" value="InterPro"/>
</dbReference>
<evidence type="ECO:0000259" key="9">
    <source>
        <dbReference type="Pfam" id="PF00266"/>
    </source>
</evidence>
<proteinExistence type="inferred from homology"/>
<dbReference type="InterPro" id="IPR016454">
    <property type="entry name" value="Cysteine_dSase"/>
</dbReference>
<dbReference type="Gene3D" id="3.40.640.10">
    <property type="entry name" value="Type I PLP-dependent aspartate aminotransferase-like (Major domain)"/>
    <property type="match status" value="1"/>
</dbReference>
<dbReference type="GO" id="GO:0030170">
    <property type="term" value="F:pyridoxal phosphate binding"/>
    <property type="evidence" value="ECO:0007669"/>
    <property type="project" value="InterPro"/>
</dbReference>
<comment type="caution">
    <text evidence="10">The sequence shown here is derived from an EMBL/GenBank/DDBJ whole genome shotgun (WGS) entry which is preliminary data.</text>
</comment>
<dbReference type="PIRSF" id="PIRSF005572">
    <property type="entry name" value="NifS"/>
    <property type="match status" value="1"/>
</dbReference>
<dbReference type="InterPro" id="IPR015424">
    <property type="entry name" value="PyrdxlP-dep_Trfase"/>
</dbReference>
<evidence type="ECO:0000256" key="5">
    <source>
        <dbReference type="ARBA" id="ARBA00021850"/>
    </source>
</evidence>
<dbReference type="InterPro" id="IPR000192">
    <property type="entry name" value="Aminotrans_V_dom"/>
</dbReference>
<protein>
    <recommendedName>
        <fullName evidence="5">Probable cysteine desulfurase</fullName>
        <ecNumber evidence="4">2.8.1.7</ecNumber>
    </recommendedName>
</protein>
<gene>
    <name evidence="10" type="ORF">EAX61_03775</name>
</gene>
<dbReference type="InterPro" id="IPR010970">
    <property type="entry name" value="Cys_dSase_SufS"/>
</dbReference>
<dbReference type="InterPro" id="IPR015421">
    <property type="entry name" value="PyrdxlP-dep_Trfase_major"/>
</dbReference>
<evidence type="ECO:0000256" key="4">
    <source>
        <dbReference type="ARBA" id="ARBA00012239"/>
    </source>
</evidence>
<accession>A0A3M0GF22</accession>
<feature type="domain" description="Aminotransferase class V" evidence="9">
    <location>
        <begin position="24"/>
        <end position="392"/>
    </location>
</feature>
<evidence type="ECO:0000256" key="6">
    <source>
        <dbReference type="ARBA" id="ARBA00022679"/>
    </source>
</evidence>
<dbReference type="CDD" id="cd06453">
    <property type="entry name" value="SufS_like"/>
    <property type="match status" value="1"/>
</dbReference>